<keyword evidence="4" id="KW-0472">Membrane</keyword>
<keyword evidence="6" id="KW-1185">Reference proteome</keyword>
<keyword evidence="4" id="KW-0143">Chaperone</keyword>
<dbReference type="STRING" id="1296120.A0A1B9H3T8"/>
<keyword evidence="2 4" id="KW-0496">Mitochondrion</keyword>
<evidence type="ECO:0000313" key="6">
    <source>
        <dbReference type="Proteomes" id="UP000092666"/>
    </source>
</evidence>
<keyword evidence="4" id="KW-0999">Mitochondrion inner membrane</keyword>
<name>A0A1B9H3T8_9TREE</name>
<evidence type="ECO:0000256" key="3">
    <source>
        <dbReference type="ARBA" id="ARBA00023157"/>
    </source>
</evidence>
<proteinExistence type="inferred from homology"/>
<gene>
    <name evidence="5" type="ORF">I316_00151</name>
</gene>
<dbReference type="Pfam" id="PF08583">
    <property type="entry name" value="Cmc1"/>
    <property type="match status" value="1"/>
</dbReference>
<protein>
    <recommendedName>
        <fullName evidence="4">COX assembly mitochondrial protein</fullName>
    </recommendedName>
</protein>
<comment type="similarity">
    <text evidence="1 4">Belongs to the CMC family.</text>
</comment>
<accession>A0A1B9H3T8</accession>
<comment type="function">
    <text evidence="4">Required for mitochondrial cytochrome c oxidase (COX) assembly and respiration.</text>
</comment>
<dbReference type="PANTHER" id="PTHR22977">
    <property type="entry name" value="COX ASSEMBLY MITOCHONDRIAL PROTEIN"/>
    <property type="match status" value="1"/>
</dbReference>
<sequence>MHAPLGTAERQLACAELISALEQCHAKGMIAKLSGVCNEQKEALSMCLRKERLDRTARNREAAKDRTAKKKEVWAALEREKADEKV</sequence>
<evidence type="ECO:0000256" key="4">
    <source>
        <dbReference type="RuleBase" id="RU364104"/>
    </source>
</evidence>
<dbReference type="AlphaFoldDB" id="A0A1B9H3T8"/>
<reference evidence="6" key="2">
    <citation type="submission" date="2013-12" db="EMBL/GenBank/DDBJ databases">
        <title>Evolution of pathogenesis and genome organization in the Tremellales.</title>
        <authorList>
            <person name="Cuomo C."/>
            <person name="Litvintseva A."/>
            <person name="Heitman J."/>
            <person name="Chen Y."/>
            <person name="Sun S."/>
            <person name="Springer D."/>
            <person name="Dromer F."/>
            <person name="Young S."/>
            <person name="Zeng Q."/>
            <person name="Chapman S."/>
            <person name="Gujja S."/>
            <person name="Saif S."/>
            <person name="Birren B."/>
        </authorList>
    </citation>
    <scope>NUCLEOTIDE SEQUENCE [LARGE SCALE GENOMIC DNA]</scope>
    <source>
        <strain evidence="6">BCC8398</strain>
    </source>
</reference>
<dbReference type="PANTHER" id="PTHR22977:SF1">
    <property type="entry name" value="COX ASSEMBLY MITOCHONDRIAL PROTEIN 2 HOMOLOG"/>
    <property type="match status" value="1"/>
</dbReference>
<organism evidence="5 6">
    <name type="scientific">Kwoniella heveanensis BCC8398</name>
    <dbReference type="NCBI Taxonomy" id="1296120"/>
    <lineage>
        <taxon>Eukaryota</taxon>
        <taxon>Fungi</taxon>
        <taxon>Dikarya</taxon>
        <taxon>Basidiomycota</taxon>
        <taxon>Agaricomycotina</taxon>
        <taxon>Tremellomycetes</taxon>
        <taxon>Tremellales</taxon>
        <taxon>Cryptococcaceae</taxon>
        <taxon>Kwoniella</taxon>
    </lineage>
</organism>
<comment type="subcellular location">
    <subcellularLocation>
        <location evidence="4">Mitochondrion inner membrane</location>
    </subcellularLocation>
</comment>
<dbReference type="EMBL" id="KI669492">
    <property type="protein sequence ID" value="OCF37927.1"/>
    <property type="molecule type" value="Genomic_DNA"/>
</dbReference>
<dbReference type="InterPro" id="IPR013892">
    <property type="entry name" value="Cyt_c_biogenesis_Cmc1-like"/>
</dbReference>
<keyword evidence="3" id="KW-1015">Disulfide bond</keyword>
<evidence type="ECO:0000256" key="2">
    <source>
        <dbReference type="ARBA" id="ARBA00023128"/>
    </source>
</evidence>
<evidence type="ECO:0000313" key="5">
    <source>
        <dbReference type="EMBL" id="OCF37927.1"/>
    </source>
</evidence>
<dbReference type="GO" id="GO:0005743">
    <property type="term" value="C:mitochondrial inner membrane"/>
    <property type="evidence" value="ECO:0007669"/>
    <property type="project" value="UniProtKB-SubCell"/>
</dbReference>
<reference evidence="5 6" key="1">
    <citation type="submission" date="2013-07" db="EMBL/GenBank/DDBJ databases">
        <title>The Genome Sequence of Cryptococcus heveanensis BCC8398.</title>
        <authorList>
            <consortium name="The Broad Institute Genome Sequencing Platform"/>
            <person name="Cuomo C."/>
            <person name="Litvintseva A."/>
            <person name="Chen Y."/>
            <person name="Heitman J."/>
            <person name="Sun S."/>
            <person name="Springer D."/>
            <person name="Dromer F."/>
            <person name="Young S.K."/>
            <person name="Zeng Q."/>
            <person name="Gargeya S."/>
            <person name="Fitzgerald M."/>
            <person name="Abouelleil A."/>
            <person name="Alvarado L."/>
            <person name="Berlin A.M."/>
            <person name="Chapman S.B."/>
            <person name="Dewar J."/>
            <person name="Goldberg J."/>
            <person name="Griggs A."/>
            <person name="Gujja S."/>
            <person name="Hansen M."/>
            <person name="Howarth C."/>
            <person name="Imamovic A."/>
            <person name="Larimer J."/>
            <person name="McCowan C."/>
            <person name="Murphy C."/>
            <person name="Pearson M."/>
            <person name="Priest M."/>
            <person name="Roberts A."/>
            <person name="Saif S."/>
            <person name="Shea T."/>
            <person name="Sykes S."/>
            <person name="Wortman J."/>
            <person name="Nusbaum C."/>
            <person name="Birren B."/>
        </authorList>
    </citation>
    <scope>NUCLEOTIDE SEQUENCE [LARGE SCALE GENOMIC DNA]</scope>
    <source>
        <strain evidence="5 6">BCC8398</strain>
    </source>
</reference>
<dbReference type="OrthoDB" id="532630at2759"/>
<dbReference type="Proteomes" id="UP000092666">
    <property type="component" value="Unassembled WGS sequence"/>
</dbReference>
<evidence type="ECO:0000256" key="1">
    <source>
        <dbReference type="ARBA" id="ARBA00007347"/>
    </source>
</evidence>